<dbReference type="Pfam" id="PF00149">
    <property type="entry name" value="Metallophos"/>
    <property type="match status" value="1"/>
</dbReference>
<evidence type="ECO:0000313" key="4">
    <source>
        <dbReference type="Proteomes" id="UP000240493"/>
    </source>
</evidence>
<keyword evidence="4" id="KW-1185">Reference proteome</keyword>
<dbReference type="InterPro" id="IPR029052">
    <property type="entry name" value="Metallo-depent_PP-like"/>
</dbReference>
<sequence>MLLSLCPTAIWNAAWSLPRRNIIGCTTYTPSLYHSQHLHTQPKYHSTSPPRRKPKVSSSIQQPSNGIISIDSIMTIPPKPNLSPSSPTIKTRILIISDTHATVPRTKEAHPAADTEDELNKPGGPISFPTGFRSPLPEADVVLHCGDLSKRGRPDEMRKTFDMLRGLHAPLKLVIAGNHDLAFDDTHYSHDDSSDGSDDNAIKRNPKPKPMYMEALEIAKQAEVDGVKYLTEGTYSFDLANGSRLRIYASQYTPQYGYWAFQYQAGEHSFDIPSDVDVAMTHGPPLGILDRTSGGDRAGCGTLFRALYRARPKIHCFGHIHEDWGAQLVQWKPEPSSSAPQSSWTVPKPWNSEPVISSATVLDREHSRMLYTLTPPPMSVATNTTLIDMEEHKHLLEWSKDRGCYIDLADGENKIKEGEQTLFVNASIMSVRYRPSQMPLVIDMDLPRAAESNP</sequence>
<feature type="region of interest" description="Disordered" evidence="1">
    <location>
        <begin position="105"/>
        <end position="133"/>
    </location>
</feature>
<dbReference type="PANTHER" id="PTHR12905">
    <property type="entry name" value="METALLOPHOSPHOESTERASE"/>
    <property type="match status" value="1"/>
</dbReference>
<dbReference type="CDD" id="cd07379">
    <property type="entry name" value="MPP_239FB"/>
    <property type="match status" value="1"/>
</dbReference>
<feature type="domain" description="Calcineurin-like phosphoesterase" evidence="2">
    <location>
        <begin position="92"/>
        <end position="322"/>
    </location>
</feature>
<dbReference type="Gene3D" id="3.60.21.10">
    <property type="match status" value="1"/>
</dbReference>
<dbReference type="AlphaFoldDB" id="A0A2T3YV10"/>
<evidence type="ECO:0000259" key="2">
    <source>
        <dbReference type="Pfam" id="PF00149"/>
    </source>
</evidence>
<evidence type="ECO:0000313" key="3">
    <source>
        <dbReference type="EMBL" id="PTB36369.1"/>
    </source>
</evidence>
<proteinExistence type="predicted"/>
<dbReference type="GO" id="GO:0016787">
    <property type="term" value="F:hydrolase activity"/>
    <property type="evidence" value="ECO:0007669"/>
    <property type="project" value="InterPro"/>
</dbReference>
<accession>A0A2T3YV10</accession>
<dbReference type="Proteomes" id="UP000240493">
    <property type="component" value="Unassembled WGS sequence"/>
</dbReference>
<protein>
    <recommendedName>
        <fullName evidence="2">Calcineurin-like phosphoesterase domain-containing protein</fullName>
    </recommendedName>
</protein>
<dbReference type="InterPro" id="IPR004843">
    <property type="entry name" value="Calcineurin-like_PHP"/>
</dbReference>
<dbReference type="EMBL" id="KZ679270">
    <property type="protein sequence ID" value="PTB36369.1"/>
    <property type="molecule type" value="Genomic_DNA"/>
</dbReference>
<dbReference type="SUPFAM" id="SSF56300">
    <property type="entry name" value="Metallo-dependent phosphatases"/>
    <property type="match status" value="1"/>
</dbReference>
<dbReference type="InterPro" id="IPR051693">
    <property type="entry name" value="UPF0046_metallophosphoest"/>
</dbReference>
<organism evidence="3 4">
    <name type="scientific">Trichoderma asperellum (strain ATCC 204424 / CBS 433.97 / NBRC 101777)</name>
    <dbReference type="NCBI Taxonomy" id="1042311"/>
    <lineage>
        <taxon>Eukaryota</taxon>
        <taxon>Fungi</taxon>
        <taxon>Dikarya</taxon>
        <taxon>Ascomycota</taxon>
        <taxon>Pezizomycotina</taxon>
        <taxon>Sordariomycetes</taxon>
        <taxon>Hypocreomycetidae</taxon>
        <taxon>Hypocreales</taxon>
        <taxon>Hypocreaceae</taxon>
        <taxon>Trichoderma</taxon>
    </lineage>
</organism>
<dbReference type="OrthoDB" id="630188at2759"/>
<name>A0A2T3YV10_TRIA4</name>
<evidence type="ECO:0000256" key="1">
    <source>
        <dbReference type="SAM" id="MobiDB-lite"/>
    </source>
</evidence>
<reference evidence="3 4" key="1">
    <citation type="submission" date="2016-07" db="EMBL/GenBank/DDBJ databases">
        <title>Multiple horizontal gene transfer events from other fungi enriched the ability of initially mycotrophic Trichoderma (Ascomycota) to feed on dead plant biomass.</title>
        <authorList>
            <consortium name="DOE Joint Genome Institute"/>
            <person name="Aerts A."/>
            <person name="Atanasova L."/>
            <person name="Chenthamara K."/>
            <person name="Zhang J."/>
            <person name="Grujic M."/>
            <person name="Henrissat B."/>
            <person name="Kuo A."/>
            <person name="Salamov A."/>
            <person name="Lipzen A."/>
            <person name="Labutti K."/>
            <person name="Barry K."/>
            <person name="Miao Y."/>
            <person name="Rahimi M.J."/>
            <person name="Shen Q."/>
            <person name="Grigoriev I.V."/>
            <person name="Kubicek C.P."/>
            <person name="Druzhinina I.S."/>
        </authorList>
    </citation>
    <scope>NUCLEOTIDE SEQUENCE [LARGE SCALE GENOMIC DNA]</scope>
    <source>
        <strain evidence="3 4">CBS 433.97</strain>
    </source>
</reference>
<dbReference type="PANTHER" id="PTHR12905:SF0">
    <property type="entry name" value="CALCINEURIN-LIKE PHOSPHOESTERASE DOMAIN-CONTAINING PROTEIN"/>
    <property type="match status" value="1"/>
</dbReference>
<feature type="region of interest" description="Disordered" evidence="1">
    <location>
        <begin position="39"/>
        <end position="62"/>
    </location>
</feature>
<gene>
    <name evidence="3" type="ORF">M441DRAFT_61841</name>
</gene>